<protein>
    <submittedName>
        <fullName evidence="2">Integrating conjugative element protein</fullName>
    </submittedName>
</protein>
<proteinExistence type="predicted"/>
<dbReference type="GeneID" id="65548346"/>
<dbReference type="EMBL" id="JABUMC010000003">
    <property type="protein sequence ID" value="MBV6546149.1"/>
    <property type="molecule type" value="Genomic_DNA"/>
</dbReference>
<evidence type="ECO:0000313" key="4">
    <source>
        <dbReference type="Proteomes" id="UP001196379"/>
    </source>
</evidence>
<dbReference type="NCBIfam" id="TIGR03765">
    <property type="entry name" value="ICE_PFL_4695"/>
    <property type="match status" value="1"/>
</dbReference>
<comment type="caution">
    <text evidence="2">The sequence shown here is derived from an EMBL/GenBank/DDBJ whole genome shotgun (WGS) entry which is preliminary data.</text>
</comment>
<gene>
    <name evidence="1" type="ORF">HT657_02705</name>
    <name evidence="2" type="ORF">HT672_02390</name>
</gene>
<evidence type="ECO:0000313" key="3">
    <source>
        <dbReference type="Proteomes" id="UP000732858"/>
    </source>
</evidence>
<evidence type="ECO:0000313" key="2">
    <source>
        <dbReference type="EMBL" id="MBV6546149.1"/>
    </source>
</evidence>
<dbReference type="Proteomes" id="UP000732858">
    <property type="component" value="Unassembled WGS sequence"/>
</dbReference>
<dbReference type="Pfam" id="PF11072">
    <property type="entry name" value="DUF2859"/>
    <property type="match status" value="1"/>
</dbReference>
<keyword evidence="4" id="KW-1185">Reference proteome</keyword>
<dbReference type="AlphaFoldDB" id="A0A949WEZ2"/>
<evidence type="ECO:0000313" key="1">
    <source>
        <dbReference type="EMBL" id="MBV6531067.1"/>
    </source>
</evidence>
<name>A0A949WEZ2_9PAST</name>
<dbReference type="OrthoDB" id="8560395at2"/>
<organism evidence="2 3">
    <name type="scientific">Ursidibacter maritimus</name>
    <dbReference type="NCBI Taxonomy" id="1331689"/>
    <lineage>
        <taxon>Bacteria</taxon>
        <taxon>Pseudomonadati</taxon>
        <taxon>Pseudomonadota</taxon>
        <taxon>Gammaproteobacteria</taxon>
        <taxon>Pasteurellales</taxon>
        <taxon>Pasteurellaceae</taxon>
        <taxon>Ursidibacter</taxon>
    </lineage>
</organism>
<sequence length="168" mass="18489">MKQNVFTLLCLGIFSINISAELKVIADLGGESAVRFYEPIQPVHSETAPKHPNAIPSQVTEEQLLPVVSHKWSVGKVQAKSLNLPGALPMFLIGADETSRQWLSQHRDDLVKMNAMGLVINVNTVDEMNILRNIVPQLTLMPSPADTLAERLGIFHYPLLLTAEGISQ</sequence>
<dbReference type="RefSeq" id="WP_157402539.1">
    <property type="nucleotide sequence ID" value="NZ_JABULY010000001.1"/>
</dbReference>
<dbReference type="Proteomes" id="UP001196379">
    <property type="component" value="Unassembled WGS sequence"/>
</dbReference>
<dbReference type="InterPro" id="IPR021300">
    <property type="entry name" value="Integr_conj_element_PFL4695"/>
</dbReference>
<reference evidence="2 4" key="1">
    <citation type="journal article" date="2021" name="Mol. Ecol.">
        <title>Polar bear-adapted Ursidibacter maritimus are remarkably conserved after generations in captivity.</title>
        <authorList>
            <person name="Espinosa-Gongora C."/>
            <person name="Hansen M.J."/>
            <person name="Bertelsen M.F."/>
            <person name="Bojesen A.M."/>
        </authorList>
    </citation>
    <scope>NUCLEOTIDE SEQUENCE</scope>
    <source>
        <strain evidence="2">Pb43105x</strain>
        <strain evidence="1 4">Pb43106</strain>
    </source>
</reference>
<accession>A0A949WEZ2</accession>
<dbReference type="EMBL" id="JABULY010000001">
    <property type="protein sequence ID" value="MBV6531067.1"/>
    <property type="molecule type" value="Genomic_DNA"/>
</dbReference>